<dbReference type="Proteomes" id="UP000183922">
    <property type="component" value="Unassembled WGS sequence"/>
</dbReference>
<evidence type="ECO:0008006" key="4">
    <source>
        <dbReference type="Google" id="ProtNLM"/>
    </source>
</evidence>
<keyword evidence="1" id="KW-0812">Transmembrane</keyword>
<proteinExistence type="predicted"/>
<feature type="transmembrane region" description="Helical" evidence="1">
    <location>
        <begin position="74"/>
        <end position="98"/>
    </location>
</feature>
<sequence>MQTKNQFSRIIIFIAFALGLRFLIVGRVLENTEVWWLQATAIILIFYIGIGYVFRGTAKVIEETTDVLKNRTKLAGGFLQAFGTAFPDMVIGVVAALISLQVRNTDYVRAINLAIIAASTTFGSNIYNILHAVWCIYRQNLANIKHQTVLMFPFFKSAGSLKPLGEHNVKPSIKEMDGAIRVLTALTLLTAFVAISMVLFGQVKNEKIAGDLYQLIMPVGIVLFILCVSVLYYFRKSHRPQSQVKEIIEEERYYDQQGSWRIWLDLALSGIAILFTAESMVKTMEIFSHLTHIPFVVTGIVAGLIGCFGEMMVVHNFSINPKGRIGDAIVGVAMDNIVTTMGAAIVAIIGGIFLGSNSLILIFIIILTANTLLIEQISKLKNSLQNIK</sequence>
<feature type="transmembrane region" description="Helical" evidence="1">
    <location>
        <begin position="110"/>
        <end position="137"/>
    </location>
</feature>
<feature type="transmembrane region" description="Helical" evidence="1">
    <location>
        <begin position="262"/>
        <end position="281"/>
    </location>
</feature>
<feature type="transmembrane region" description="Helical" evidence="1">
    <location>
        <begin position="212"/>
        <end position="234"/>
    </location>
</feature>
<keyword evidence="1" id="KW-0472">Membrane</keyword>
<feature type="transmembrane region" description="Helical" evidence="1">
    <location>
        <begin position="7"/>
        <end position="29"/>
    </location>
</feature>
<protein>
    <recommendedName>
        <fullName evidence="4">Sodium/calcium exchanger membrane region domain-containing protein</fullName>
    </recommendedName>
</protein>
<comment type="caution">
    <text evidence="2">The sequence shown here is derived from an EMBL/GenBank/DDBJ whole genome shotgun (WGS) entry which is preliminary data.</text>
</comment>
<evidence type="ECO:0000313" key="3">
    <source>
        <dbReference type="Proteomes" id="UP000183922"/>
    </source>
</evidence>
<reference evidence="2 3" key="1">
    <citation type="journal article" date="2016" name="Environ. Microbiol.">
        <title>Genomic resolution of a cold subsurface aquifer community provides metabolic insights for novel microbes adapted to high CO concentrations.</title>
        <authorList>
            <person name="Probst A.J."/>
            <person name="Castelle C.J."/>
            <person name="Singh A."/>
            <person name="Brown C.T."/>
            <person name="Anantharaman K."/>
            <person name="Sharon I."/>
            <person name="Hug L.A."/>
            <person name="Burstein D."/>
            <person name="Emerson J.B."/>
            <person name="Thomas B.C."/>
            <person name="Banfield J.F."/>
        </authorList>
    </citation>
    <scope>NUCLEOTIDE SEQUENCE [LARGE SCALE GENOMIC DNA]</scope>
    <source>
        <strain evidence="2">CG2_30_39_24</strain>
    </source>
</reference>
<accession>A0A1J5FK89</accession>
<dbReference type="AlphaFoldDB" id="A0A1J5FK89"/>
<feature type="transmembrane region" description="Helical" evidence="1">
    <location>
        <begin position="35"/>
        <end position="54"/>
    </location>
</feature>
<organism evidence="2 3">
    <name type="scientific">Candidatus Kuenenbacteria bacterium CG2_30_39_24</name>
    <dbReference type="NCBI Taxonomy" id="1805236"/>
    <lineage>
        <taxon>Bacteria</taxon>
        <taxon>Candidatus Kueneniibacteriota</taxon>
    </lineage>
</organism>
<evidence type="ECO:0000256" key="1">
    <source>
        <dbReference type="SAM" id="Phobius"/>
    </source>
</evidence>
<keyword evidence="1" id="KW-1133">Transmembrane helix</keyword>
<evidence type="ECO:0000313" key="2">
    <source>
        <dbReference type="EMBL" id="OIP56030.1"/>
    </source>
</evidence>
<gene>
    <name evidence="2" type="ORF">AUK13_01795</name>
</gene>
<feature type="transmembrane region" description="Helical" evidence="1">
    <location>
        <begin position="359"/>
        <end position="378"/>
    </location>
</feature>
<name>A0A1J5FK89_9BACT</name>
<feature type="transmembrane region" description="Helical" evidence="1">
    <location>
        <begin position="329"/>
        <end position="353"/>
    </location>
</feature>
<dbReference type="EMBL" id="MNYR01000027">
    <property type="protein sequence ID" value="OIP56030.1"/>
    <property type="molecule type" value="Genomic_DNA"/>
</dbReference>
<feature type="transmembrane region" description="Helical" evidence="1">
    <location>
        <begin position="293"/>
        <end position="317"/>
    </location>
</feature>
<feature type="transmembrane region" description="Helical" evidence="1">
    <location>
        <begin position="180"/>
        <end position="200"/>
    </location>
</feature>